<dbReference type="PANTHER" id="PTHR42905:SF2">
    <property type="entry name" value="PHOSPHOENOLPYRUVATE CARBOXYLASE FAMILY PROTEIN"/>
    <property type="match status" value="1"/>
</dbReference>
<comment type="caution">
    <text evidence="1">The sequence shown here is derived from an EMBL/GenBank/DDBJ whole genome shotgun (WGS) entry which is preliminary data.</text>
</comment>
<dbReference type="Gene3D" id="3.20.20.60">
    <property type="entry name" value="Phosphoenolpyruvate-binding domains"/>
    <property type="match status" value="1"/>
</dbReference>
<dbReference type="InterPro" id="IPR039556">
    <property type="entry name" value="ICL/PEPM"/>
</dbReference>
<proteinExistence type="predicted"/>
<accession>A0A699YG31</accession>
<evidence type="ECO:0000313" key="1">
    <source>
        <dbReference type="EMBL" id="GFH08225.1"/>
    </source>
</evidence>
<name>A0A699YG31_HAELA</name>
<protein>
    <recommendedName>
        <fullName evidence="3">Isocitrate lyase</fullName>
    </recommendedName>
</protein>
<gene>
    <name evidence="1" type="ORF">HaLaN_03156</name>
</gene>
<dbReference type="SUPFAM" id="SSF51621">
    <property type="entry name" value="Phosphoenolpyruvate/pyruvate domain"/>
    <property type="match status" value="1"/>
</dbReference>
<dbReference type="Pfam" id="PF13714">
    <property type="entry name" value="PEP_mutase"/>
    <property type="match status" value="1"/>
</dbReference>
<dbReference type="AlphaFoldDB" id="A0A699YG31"/>
<dbReference type="PANTHER" id="PTHR42905">
    <property type="entry name" value="PHOSPHOENOLPYRUVATE CARBOXYLASE"/>
    <property type="match status" value="1"/>
</dbReference>
<dbReference type="EMBL" id="BLLF01000147">
    <property type="protein sequence ID" value="GFH08225.1"/>
    <property type="molecule type" value="Genomic_DNA"/>
</dbReference>
<reference evidence="1 2" key="1">
    <citation type="submission" date="2020-02" db="EMBL/GenBank/DDBJ databases">
        <title>Draft genome sequence of Haematococcus lacustris strain NIES-144.</title>
        <authorList>
            <person name="Morimoto D."/>
            <person name="Nakagawa S."/>
            <person name="Yoshida T."/>
            <person name="Sawayama S."/>
        </authorList>
    </citation>
    <scope>NUCLEOTIDE SEQUENCE [LARGE SCALE GENOMIC DNA]</scope>
    <source>
        <strain evidence="1 2">NIES-144</strain>
    </source>
</reference>
<dbReference type="InterPro" id="IPR015813">
    <property type="entry name" value="Pyrv/PenolPyrv_kinase-like_dom"/>
</dbReference>
<sequence>MLQHARGSVACRAEPGNPRTTQLRKLLREPGILKGPCCHDGLSARLIEKSGFPFTFMSGFATAGARLGAPDTGLITYSEMVDTGRNIHEATSHIPVIGDGDTGYGNALNVQRTVKGYAQAGFAGILIEDQAWPKSCGHLGGKQVVSREEAVARVKAAVDAREAGADLLVVARTDARQALSMEEALWRVAAFADAGADILFIDALESEEEMRRLCWAGGAAARCPKMANMLEGGGKTPILPPQQLHDMGF</sequence>
<dbReference type="Proteomes" id="UP000485058">
    <property type="component" value="Unassembled WGS sequence"/>
</dbReference>
<evidence type="ECO:0008006" key="3">
    <source>
        <dbReference type="Google" id="ProtNLM"/>
    </source>
</evidence>
<dbReference type="InterPro" id="IPR040442">
    <property type="entry name" value="Pyrv_kinase-like_dom_sf"/>
</dbReference>
<evidence type="ECO:0000313" key="2">
    <source>
        <dbReference type="Proteomes" id="UP000485058"/>
    </source>
</evidence>
<organism evidence="1 2">
    <name type="scientific">Haematococcus lacustris</name>
    <name type="common">Green alga</name>
    <name type="synonym">Haematococcus pluvialis</name>
    <dbReference type="NCBI Taxonomy" id="44745"/>
    <lineage>
        <taxon>Eukaryota</taxon>
        <taxon>Viridiplantae</taxon>
        <taxon>Chlorophyta</taxon>
        <taxon>core chlorophytes</taxon>
        <taxon>Chlorophyceae</taxon>
        <taxon>CS clade</taxon>
        <taxon>Chlamydomonadales</taxon>
        <taxon>Haematococcaceae</taxon>
        <taxon>Haematococcus</taxon>
    </lineage>
</organism>
<dbReference type="CDD" id="cd00377">
    <property type="entry name" value="ICL_PEPM"/>
    <property type="match status" value="1"/>
</dbReference>
<feature type="non-terminal residue" evidence="1">
    <location>
        <position position="249"/>
    </location>
</feature>
<keyword evidence="2" id="KW-1185">Reference proteome</keyword>
<dbReference type="GO" id="GO:0003824">
    <property type="term" value="F:catalytic activity"/>
    <property type="evidence" value="ECO:0007669"/>
    <property type="project" value="InterPro"/>
</dbReference>